<name>A0ABT9CEX1_9BACL</name>
<keyword evidence="2" id="KW-1185">Reference proteome</keyword>
<evidence type="ECO:0008006" key="3">
    <source>
        <dbReference type="Google" id="ProtNLM"/>
    </source>
</evidence>
<dbReference type="Proteomes" id="UP001240171">
    <property type="component" value="Unassembled WGS sequence"/>
</dbReference>
<reference evidence="1 2" key="1">
    <citation type="submission" date="2023-07" db="EMBL/GenBank/DDBJ databases">
        <title>Paenibacillus sp. JX-17 nov. isolated from soil.</title>
        <authorList>
            <person name="Wan Y."/>
            <person name="Liu B."/>
        </authorList>
    </citation>
    <scope>NUCLEOTIDE SEQUENCE [LARGE SCALE GENOMIC DNA]</scope>
    <source>
        <strain evidence="1 2">JX-17</strain>
    </source>
</reference>
<proteinExistence type="predicted"/>
<dbReference type="InterPro" id="IPR023393">
    <property type="entry name" value="START-like_dom_sf"/>
</dbReference>
<dbReference type="SUPFAM" id="SSF55961">
    <property type="entry name" value="Bet v1-like"/>
    <property type="match status" value="1"/>
</dbReference>
<gene>
    <name evidence="1" type="ORF">Q5741_07365</name>
</gene>
<accession>A0ABT9CEX1</accession>
<sequence>MMWQFEHSLITTAKADTIWRLYSDITTWPLWDKGIESASLEGLFVQGTRGFLQPEGQDPLPFELLEVNPLHGFSDITDIPGAGIQVQFTHLLEESNGATKITHQVKITGPNAEQIGPKFGAHMVEGIPQTMDGLARLVLEREKEQNPNE</sequence>
<organism evidence="1 2">
    <name type="scientific">Paenibacillus lacisoli</name>
    <dbReference type="NCBI Taxonomy" id="3064525"/>
    <lineage>
        <taxon>Bacteria</taxon>
        <taxon>Bacillati</taxon>
        <taxon>Bacillota</taxon>
        <taxon>Bacilli</taxon>
        <taxon>Bacillales</taxon>
        <taxon>Paenibacillaceae</taxon>
        <taxon>Paenibacillus</taxon>
    </lineage>
</organism>
<protein>
    <recommendedName>
        <fullName evidence="3">Polyketide cyclase</fullName>
    </recommendedName>
</protein>
<comment type="caution">
    <text evidence="1">The sequence shown here is derived from an EMBL/GenBank/DDBJ whole genome shotgun (WGS) entry which is preliminary data.</text>
</comment>
<evidence type="ECO:0000313" key="2">
    <source>
        <dbReference type="Proteomes" id="UP001240171"/>
    </source>
</evidence>
<evidence type="ECO:0000313" key="1">
    <source>
        <dbReference type="EMBL" id="MDO7906236.1"/>
    </source>
</evidence>
<dbReference type="Gene3D" id="3.30.530.20">
    <property type="match status" value="1"/>
</dbReference>
<dbReference type="EMBL" id="JAUQTB010000003">
    <property type="protein sequence ID" value="MDO7906236.1"/>
    <property type="molecule type" value="Genomic_DNA"/>
</dbReference>